<dbReference type="Pfam" id="PF14082">
    <property type="entry name" value="SduA_C"/>
    <property type="match status" value="1"/>
</dbReference>
<evidence type="ECO:0000259" key="1">
    <source>
        <dbReference type="Pfam" id="PF14082"/>
    </source>
</evidence>
<organism evidence="2 3">
    <name type="scientific">Methylorubrum rhodinum</name>
    <dbReference type="NCBI Taxonomy" id="29428"/>
    <lineage>
        <taxon>Bacteria</taxon>
        <taxon>Pseudomonadati</taxon>
        <taxon>Pseudomonadota</taxon>
        <taxon>Alphaproteobacteria</taxon>
        <taxon>Hyphomicrobiales</taxon>
        <taxon>Methylobacteriaceae</taxon>
        <taxon>Methylorubrum</taxon>
    </lineage>
</organism>
<evidence type="ECO:0000313" key="2">
    <source>
        <dbReference type="EMBL" id="MBB5759496.1"/>
    </source>
</evidence>
<sequence length="201" mass="22805">MPLGRIAFDPRRAERELATFKDWLAAHVSFKERAVLAEIRARPHMACLLAYGFVPTPNLIQFEFGVKGLFRADLAIGNNGARSFVLIEFEGGEATSLFSGGTRHYRHWSRQIEHGFGQVVDWGWAKHDHPHDTAFTNAFGGKVVDDSYIVICGRDPAPGSIEERRFDFRRSRLALNGVTVRFFTYDGMVRAMSDNLDSIRW</sequence>
<accession>A0A840ZPE6</accession>
<dbReference type="EMBL" id="JACHOP010000024">
    <property type="protein sequence ID" value="MBB5759496.1"/>
    <property type="molecule type" value="Genomic_DNA"/>
</dbReference>
<protein>
    <recommendedName>
        <fullName evidence="1">Shedu protein SduA C-terminal domain-containing protein</fullName>
    </recommendedName>
</protein>
<keyword evidence="3" id="KW-1185">Reference proteome</keyword>
<evidence type="ECO:0000313" key="3">
    <source>
        <dbReference type="Proteomes" id="UP000583454"/>
    </source>
</evidence>
<dbReference type="InterPro" id="IPR025359">
    <property type="entry name" value="SduA_C"/>
</dbReference>
<reference evidence="2 3" key="1">
    <citation type="submission" date="2020-08" db="EMBL/GenBank/DDBJ databases">
        <title>Genomic Encyclopedia of Type Strains, Phase IV (KMG-IV): sequencing the most valuable type-strain genomes for metagenomic binning, comparative biology and taxonomic classification.</title>
        <authorList>
            <person name="Goeker M."/>
        </authorList>
    </citation>
    <scope>NUCLEOTIDE SEQUENCE [LARGE SCALE GENOMIC DNA]</scope>
    <source>
        <strain evidence="2 3">DSM 2163</strain>
    </source>
</reference>
<dbReference type="RefSeq" id="WP_183572622.1">
    <property type="nucleotide sequence ID" value="NZ_JACHOP010000024.1"/>
</dbReference>
<proteinExistence type="predicted"/>
<name>A0A840ZPE6_9HYPH</name>
<comment type="caution">
    <text evidence="2">The sequence shown here is derived from an EMBL/GenBank/DDBJ whole genome shotgun (WGS) entry which is preliminary data.</text>
</comment>
<dbReference type="AlphaFoldDB" id="A0A840ZPE6"/>
<dbReference type="Proteomes" id="UP000583454">
    <property type="component" value="Unassembled WGS sequence"/>
</dbReference>
<feature type="domain" description="Shedu protein SduA C-terminal" evidence="1">
    <location>
        <begin position="35"/>
        <end position="187"/>
    </location>
</feature>
<gene>
    <name evidence="2" type="ORF">HNR00_004230</name>
</gene>